<comment type="caution">
    <text evidence="2">The sequence shown here is derived from an EMBL/GenBank/DDBJ whole genome shotgun (WGS) entry which is preliminary data.</text>
</comment>
<gene>
    <name evidence="2" type="ORF">AJ80_02171</name>
</gene>
<evidence type="ECO:0000313" key="2">
    <source>
        <dbReference type="EMBL" id="PGH23742.1"/>
    </source>
</evidence>
<dbReference type="PROSITE" id="PS50181">
    <property type="entry name" value="FBOX"/>
    <property type="match status" value="1"/>
</dbReference>
<dbReference type="InterPro" id="IPR036047">
    <property type="entry name" value="F-box-like_dom_sf"/>
</dbReference>
<evidence type="ECO:0000313" key="3">
    <source>
        <dbReference type="Proteomes" id="UP000224634"/>
    </source>
</evidence>
<keyword evidence="3" id="KW-1185">Reference proteome</keyword>
<dbReference type="AlphaFoldDB" id="A0A2B7YSA0"/>
<dbReference type="OrthoDB" id="5422579at2759"/>
<dbReference type="EMBL" id="PDNA01000020">
    <property type="protein sequence ID" value="PGH23742.1"/>
    <property type="molecule type" value="Genomic_DNA"/>
</dbReference>
<organism evidence="2 3">
    <name type="scientific">Polytolypa hystricis (strain UAMH7299)</name>
    <dbReference type="NCBI Taxonomy" id="1447883"/>
    <lineage>
        <taxon>Eukaryota</taxon>
        <taxon>Fungi</taxon>
        <taxon>Dikarya</taxon>
        <taxon>Ascomycota</taxon>
        <taxon>Pezizomycotina</taxon>
        <taxon>Eurotiomycetes</taxon>
        <taxon>Eurotiomycetidae</taxon>
        <taxon>Onygenales</taxon>
        <taxon>Onygenales incertae sedis</taxon>
        <taxon>Polytolypa</taxon>
    </lineage>
</organism>
<dbReference type="Proteomes" id="UP000224634">
    <property type="component" value="Unassembled WGS sequence"/>
</dbReference>
<reference evidence="2 3" key="1">
    <citation type="submission" date="2017-10" db="EMBL/GenBank/DDBJ databases">
        <title>Comparative genomics in systemic dimorphic fungi from Ajellomycetaceae.</title>
        <authorList>
            <person name="Munoz J.F."/>
            <person name="Mcewen J.G."/>
            <person name="Clay O.K."/>
            <person name="Cuomo C.A."/>
        </authorList>
    </citation>
    <scope>NUCLEOTIDE SEQUENCE [LARGE SCALE GENOMIC DNA]</scope>
    <source>
        <strain evidence="2 3">UAMH7299</strain>
    </source>
</reference>
<sequence>MERTLSPLPAIFVPFECITSIFKHLPRESLKSLRLTCKEMADLVSSPASHLFSRVYVSVFRRDLEVLDEVCNYPRIARCVRELVWDTLQPFDGDLSLPMPPDLKGSKHANLARTLVTAGARQYPPAG</sequence>
<feature type="domain" description="F-box" evidence="1">
    <location>
        <begin position="7"/>
        <end position="55"/>
    </location>
</feature>
<dbReference type="CDD" id="cd09917">
    <property type="entry name" value="F-box_SF"/>
    <property type="match status" value="1"/>
</dbReference>
<accession>A0A2B7YSA0</accession>
<evidence type="ECO:0000259" key="1">
    <source>
        <dbReference type="PROSITE" id="PS50181"/>
    </source>
</evidence>
<dbReference type="SUPFAM" id="SSF81383">
    <property type="entry name" value="F-box domain"/>
    <property type="match status" value="1"/>
</dbReference>
<dbReference type="Pfam" id="PF00646">
    <property type="entry name" value="F-box"/>
    <property type="match status" value="1"/>
</dbReference>
<dbReference type="STRING" id="1447883.A0A2B7YSA0"/>
<proteinExistence type="predicted"/>
<protein>
    <recommendedName>
        <fullName evidence="1">F-box domain-containing protein</fullName>
    </recommendedName>
</protein>
<dbReference type="InterPro" id="IPR001810">
    <property type="entry name" value="F-box_dom"/>
</dbReference>
<name>A0A2B7YSA0_POLH7</name>